<evidence type="ECO:0000313" key="3">
    <source>
        <dbReference type="Proteomes" id="UP000499080"/>
    </source>
</evidence>
<dbReference type="EMBL" id="BGPR01266163">
    <property type="protein sequence ID" value="GBM85697.1"/>
    <property type="molecule type" value="Genomic_DNA"/>
</dbReference>
<gene>
    <name evidence="2" type="ORF">AVEN_275532_1</name>
</gene>
<feature type="transmembrane region" description="Helical" evidence="1">
    <location>
        <begin position="67"/>
        <end position="82"/>
    </location>
</feature>
<name>A0A4Y2J6C9_ARAVE</name>
<keyword evidence="1" id="KW-0812">Transmembrane</keyword>
<keyword evidence="1" id="KW-1133">Transmembrane helix</keyword>
<comment type="caution">
    <text evidence="2">The sequence shown here is derived from an EMBL/GenBank/DDBJ whole genome shotgun (WGS) entry which is preliminary data.</text>
</comment>
<feature type="transmembrane region" description="Helical" evidence="1">
    <location>
        <begin position="94"/>
        <end position="119"/>
    </location>
</feature>
<protein>
    <submittedName>
        <fullName evidence="2">Uncharacterized protein</fullName>
    </submittedName>
</protein>
<dbReference type="AlphaFoldDB" id="A0A4Y2J6C9"/>
<dbReference type="Proteomes" id="UP000499080">
    <property type="component" value="Unassembled WGS sequence"/>
</dbReference>
<reference evidence="2 3" key="1">
    <citation type="journal article" date="2019" name="Sci. Rep.">
        <title>Orb-weaving spider Araneus ventricosus genome elucidates the spidroin gene catalogue.</title>
        <authorList>
            <person name="Kono N."/>
            <person name="Nakamura H."/>
            <person name="Ohtoshi R."/>
            <person name="Moran D.A.P."/>
            <person name="Shinohara A."/>
            <person name="Yoshida Y."/>
            <person name="Fujiwara M."/>
            <person name="Mori M."/>
            <person name="Tomita M."/>
            <person name="Arakawa K."/>
        </authorList>
    </citation>
    <scope>NUCLEOTIDE SEQUENCE [LARGE SCALE GENOMIC DNA]</scope>
</reference>
<organism evidence="2 3">
    <name type="scientific">Araneus ventricosus</name>
    <name type="common">Orbweaver spider</name>
    <name type="synonym">Epeira ventricosa</name>
    <dbReference type="NCBI Taxonomy" id="182803"/>
    <lineage>
        <taxon>Eukaryota</taxon>
        <taxon>Metazoa</taxon>
        <taxon>Ecdysozoa</taxon>
        <taxon>Arthropoda</taxon>
        <taxon>Chelicerata</taxon>
        <taxon>Arachnida</taxon>
        <taxon>Araneae</taxon>
        <taxon>Araneomorphae</taxon>
        <taxon>Entelegynae</taxon>
        <taxon>Araneoidea</taxon>
        <taxon>Araneidae</taxon>
        <taxon>Araneus</taxon>
    </lineage>
</organism>
<proteinExistence type="predicted"/>
<evidence type="ECO:0000256" key="1">
    <source>
        <dbReference type="SAM" id="Phobius"/>
    </source>
</evidence>
<keyword evidence="1" id="KW-0472">Membrane</keyword>
<evidence type="ECO:0000313" key="2">
    <source>
        <dbReference type="EMBL" id="GBM85697.1"/>
    </source>
</evidence>
<keyword evidence="3" id="KW-1185">Reference proteome</keyword>
<feature type="non-terminal residue" evidence="2">
    <location>
        <position position="1"/>
    </location>
</feature>
<accession>A0A4Y2J6C9</accession>
<sequence length="120" mass="13671">CLHRCTSTELENRCALSKFFTQGKNHMGRDQANKLVVEAPKCDVLTGKRRLIVMGHPRYDLSRDGKFSMPLITSYALALYVFELDETCSTVGQMILFFVLVNTPFCFGPDSFIFLLILLR</sequence>